<proteinExistence type="predicted"/>
<feature type="transmembrane region" description="Helical" evidence="1">
    <location>
        <begin position="92"/>
        <end position="114"/>
    </location>
</feature>
<dbReference type="AlphaFoldDB" id="A0A3N6NZ95"/>
<feature type="transmembrane region" description="Helical" evidence="1">
    <location>
        <begin position="234"/>
        <end position="250"/>
    </location>
</feature>
<comment type="caution">
    <text evidence="2">The sequence shown here is derived from an EMBL/GenBank/DDBJ whole genome shotgun (WGS) entry which is preliminary data.</text>
</comment>
<evidence type="ECO:0000313" key="3">
    <source>
        <dbReference type="Proteomes" id="UP000269154"/>
    </source>
</evidence>
<protein>
    <submittedName>
        <fullName evidence="2">Uncharacterized protein</fullName>
    </submittedName>
</protein>
<keyword evidence="1" id="KW-1133">Transmembrane helix</keyword>
<evidence type="ECO:0000313" key="2">
    <source>
        <dbReference type="EMBL" id="RQH27552.1"/>
    </source>
</evidence>
<dbReference type="OrthoDB" id="458286at2"/>
<feature type="transmembrane region" description="Helical" evidence="1">
    <location>
        <begin position="135"/>
        <end position="161"/>
    </location>
</feature>
<reference evidence="2 3" key="1">
    <citation type="journal article" date="2018" name="ACS Chem. Biol.">
        <title>Ketoreductase domain dysfunction expands chemodiversity: malyngamide biosynthesis in the cyanobacterium Okeania hirsuta.</title>
        <authorList>
            <person name="Moss N.A."/>
            <person name="Leao T."/>
            <person name="Rankin M."/>
            <person name="McCullough T.M."/>
            <person name="Qu P."/>
            <person name="Korobeynikov A."/>
            <person name="Smith J.L."/>
            <person name="Gerwick L."/>
            <person name="Gerwick W.H."/>
        </authorList>
    </citation>
    <scope>NUCLEOTIDE SEQUENCE [LARGE SCALE GENOMIC DNA]</scope>
    <source>
        <strain evidence="2 3">PAB10Feb10-1</strain>
    </source>
</reference>
<feature type="transmembrane region" description="Helical" evidence="1">
    <location>
        <begin position="202"/>
        <end position="222"/>
    </location>
</feature>
<keyword evidence="1" id="KW-0812">Transmembrane</keyword>
<dbReference type="RefSeq" id="WP_124143635.1">
    <property type="nucleotide sequence ID" value="NZ_CAWOKI010000357.1"/>
</dbReference>
<name>A0A3N6NZ95_9CYAN</name>
<feature type="transmembrane region" description="Helical" evidence="1">
    <location>
        <begin position="28"/>
        <end position="48"/>
    </location>
</feature>
<evidence type="ECO:0000256" key="1">
    <source>
        <dbReference type="SAM" id="Phobius"/>
    </source>
</evidence>
<feature type="transmembrane region" description="Helical" evidence="1">
    <location>
        <begin position="173"/>
        <end position="195"/>
    </location>
</feature>
<dbReference type="EMBL" id="RCBY01000243">
    <property type="protein sequence ID" value="RQH27552.1"/>
    <property type="molecule type" value="Genomic_DNA"/>
</dbReference>
<keyword evidence="3" id="KW-1185">Reference proteome</keyword>
<organism evidence="2 3">
    <name type="scientific">Okeania hirsuta</name>
    <dbReference type="NCBI Taxonomy" id="1458930"/>
    <lineage>
        <taxon>Bacteria</taxon>
        <taxon>Bacillati</taxon>
        <taxon>Cyanobacteriota</taxon>
        <taxon>Cyanophyceae</taxon>
        <taxon>Oscillatoriophycideae</taxon>
        <taxon>Oscillatoriales</taxon>
        <taxon>Microcoleaceae</taxon>
        <taxon>Okeania</taxon>
    </lineage>
</organism>
<gene>
    <name evidence="2" type="ORF">D5R40_27120</name>
</gene>
<keyword evidence="1" id="KW-0472">Membrane</keyword>
<sequence>MLSKPLNNLFNWNPQLFREIKGRLKVKNVAIAISASLLCQFIVMMFFLGKLPQEYGKGVVLYNRYCVRVEVEKNIYCTAIDWSYWWLDIFKALSWIFLAVILIGGVYMLVADLAKEKRLGTLNFIRLSPQSIQKILLGKLLGVPILIYLAIAISLPLHLWANISSGLSLSWLFGFYGVLITVCYFLYNASLLLAFLGVTQAWLIATITGVFLFPIISIIQSYTDESYALIGTDGIRDLLIVSAIIILGIGG</sequence>
<accession>A0A3N6NZ95</accession>
<dbReference type="Proteomes" id="UP000269154">
    <property type="component" value="Unassembled WGS sequence"/>
</dbReference>